<dbReference type="InterPro" id="IPR052016">
    <property type="entry name" value="Bact_Sigma-Reg"/>
</dbReference>
<dbReference type="Pfam" id="PF07228">
    <property type="entry name" value="SpoIIE"/>
    <property type="match status" value="1"/>
</dbReference>
<dbReference type="PANTHER" id="PTHR43156:SF2">
    <property type="entry name" value="STAGE II SPORULATION PROTEIN E"/>
    <property type="match status" value="1"/>
</dbReference>
<gene>
    <name evidence="19" type="ORF">FHX41_5103</name>
</gene>
<feature type="region of interest" description="Disordered" evidence="16">
    <location>
        <begin position="222"/>
        <end position="276"/>
    </location>
</feature>
<evidence type="ECO:0000256" key="14">
    <source>
        <dbReference type="ARBA" id="ARBA00075117"/>
    </source>
</evidence>
<dbReference type="SMART" id="SM00331">
    <property type="entry name" value="PP2C_SIG"/>
    <property type="match status" value="1"/>
</dbReference>
<comment type="catalytic activity">
    <reaction evidence="12">
        <text>O-phospho-L-seryl-[protein] + H2O = L-seryl-[protein] + phosphate</text>
        <dbReference type="Rhea" id="RHEA:20629"/>
        <dbReference type="Rhea" id="RHEA-COMP:9863"/>
        <dbReference type="Rhea" id="RHEA-COMP:11604"/>
        <dbReference type="ChEBI" id="CHEBI:15377"/>
        <dbReference type="ChEBI" id="CHEBI:29999"/>
        <dbReference type="ChEBI" id="CHEBI:43474"/>
        <dbReference type="ChEBI" id="CHEBI:83421"/>
        <dbReference type="EC" id="3.1.3.16"/>
    </reaction>
</comment>
<protein>
    <recommendedName>
        <fullName evidence="1">protein-serine/threonine phosphatase</fullName>
        <ecNumber evidence="1">3.1.3.16</ecNumber>
    </recommendedName>
    <alternativeName>
        <fullName evidence="15">Protein-serine/threonine phosphatase</fullName>
    </alternativeName>
    <alternativeName>
        <fullName evidence="14">Serine/threonine-protein kinase</fullName>
    </alternativeName>
</protein>
<dbReference type="Pfam" id="PF01590">
    <property type="entry name" value="GAF"/>
    <property type="match status" value="1"/>
</dbReference>
<keyword evidence="3" id="KW-0808">Transferase</keyword>
<dbReference type="GO" id="GO:0005524">
    <property type="term" value="F:ATP binding"/>
    <property type="evidence" value="ECO:0007669"/>
    <property type="project" value="UniProtKB-KW"/>
</dbReference>
<evidence type="ECO:0000256" key="5">
    <source>
        <dbReference type="ARBA" id="ARBA00022741"/>
    </source>
</evidence>
<dbReference type="Gene3D" id="3.60.40.10">
    <property type="entry name" value="PPM-type phosphatase domain"/>
    <property type="match status" value="1"/>
</dbReference>
<sequence length="835" mass="88975">MVIDELLGVTWMTAITLNGRGHITQWDDTAAELFGVGRLQALGRAPASLLRLPREHQGAFEPGLFGHVWCGACTLPRVDNGVLTEIGWWVYPIAVPAGGGPMDAGRGGDDMRVLVLAADLRRLREDGPAITLGDLPMPAADTAARRAAGVRLLRVEPALATPAAPGSTPFAGPFTARLAALLPALEPGAAEEIASQVLGLGCPAVSLGLTLRLPIVPHAERPAIPEPRRAAPEAPPPGAVPLPRREGNGGRPSGPAPHEPGPPPGRDGQEDRDGRDAAAVRESLAYLSEAGQQIGGSLDHLQAARKLAEVLVPRLADFASVELLERVVTDSAPPADDVDETTRMRRVAVVHNDDHGRWDDLVPEGESLQMPSEAPLVKAMRTGRPVHIPDVGPGHAAEFAASFGDRDLRPLFAGRALLIVPLIARGRVLGTFKLLRKPDRPGFGELDRAMVDELARRAALCIDNGRLYRREVQVAEELQHSMLPDDPPDVAGARVRYRYRPAGQAVNVGGDWFDAIPLPGCRLGIVVGDVMGHGLTSAAIMGQMRTAVRTLAAEDMRPARLLRQLDGLARRLGEDYLATCLYAVYDPVERTCTLSNAGHVPPVMVSAYGDSRVLGVPSGVPIGVGGEPFETVEVPVEDGSQLVLCTDGLLERRDRDIEQGLEELRTRLTGAAHDLDDTCDSLLDALAASTPADDIAIVAVGFDGIPKGDVAVWERLEPRPSTVPWVRAQVAGRLAGWGLASLADTVELLVSELVTNAFVHGAGTIGLRLIKGGNLLCEVYDDGTDLPRLRTAEATDESGRGLQLVSHLAARWGTHRAGRGKVVWFEHSLPGHRPR</sequence>
<keyword evidence="8" id="KW-0067">ATP-binding</keyword>
<comment type="function">
    <text evidence="13">Primarily acts as an independent SigF regulator that is sensitive to the osmosensory signal, mediating the cross talk of PknD with the SigF regulon. Possesses both phosphatase and kinase activities. The kinase domain functions as a classic anti-sigma factor-like kinase to phosphorylate the anti-anti-sigma factor domain at the canonical regulatory site, and the phosphatase domain antagonizes this activity.</text>
</comment>
<keyword evidence="2" id="KW-0597">Phosphoprotein</keyword>
<dbReference type="Gene3D" id="3.30.565.10">
    <property type="entry name" value="Histidine kinase-like ATPase, C-terminal domain"/>
    <property type="match status" value="1"/>
</dbReference>
<evidence type="ECO:0000256" key="15">
    <source>
        <dbReference type="ARBA" id="ARBA00081350"/>
    </source>
</evidence>
<evidence type="ECO:0000256" key="1">
    <source>
        <dbReference type="ARBA" id="ARBA00013081"/>
    </source>
</evidence>
<keyword evidence="9" id="KW-0460">Magnesium</keyword>
<dbReference type="FunFam" id="3.60.40.10:FF:000005">
    <property type="entry name" value="Serine/threonine protein phosphatase"/>
    <property type="match status" value="1"/>
</dbReference>
<feature type="domain" description="PPM-type phosphatase" evidence="18">
    <location>
        <begin position="490"/>
        <end position="702"/>
    </location>
</feature>
<dbReference type="AlphaFoldDB" id="A0A543ILC6"/>
<dbReference type="Proteomes" id="UP000316706">
    <property type="component" value="Unassembled WGS sequence"/>
</dbReference>
<evidence type="ECO:0000256" key="6">
    <source>
        <dbReference type="ARBA" id="ARBA00022777"/>
    </source>
</evidence>
<evidence type="ECO:0000256" key="4">
    <source>
        <dbReference type="ARBA" id="ARBA00022723"/>
    </source>
</evidence>
<dbReference type="SMART" id="SM00065">
    <property type="entry name" value="GAF"/>
    <property type="match status" value="1"/>
</dbReference>
<name>A0A543ILC6_9ACTN</name>
<evidence type="ECO:0000259" key="17">
    <source>
        <dbReference type="SMART" id="SM00065"/>
    </source>
</evidence>
<keyword evidence="4" id="KW-0479">Metal-binding</keyword>
<evidence type="ECO:0000256" key="10">
    <source>
        <dbReference type="ARBA" id="ARBA00022912"/>
    </source>
</evidence>
<dbReference type="InterPro" id="IPR003594">
    <property type="entry name" value="HATPase_dom"/>
</dbReference>
<dbReference type="OrthoDB" id="118142at2"/>
<dbReference type="SUPFAM" id="SSF81606">
    <property type="entry name" value="PP2C-like"/>
    <property type="match status" value="1"/>
</dbReference>
<feature type="compositionally biased region" description="Basic and acidic residues" evidence="16">
    <location>
        <begin position="267"/>
        <end position="276"/>
    </location>
</feature>
<dbReference type="SUPFAM" id="SSF55874">
    <property type="entry name" value="ATPase domain of HSP90 chaperone/DNA topoisomerase II/histidine kinase"/>
    <property type="match status" value="1"/>
</dbReference>
<feature type="compositionally biased region" description="Basic and acidic residues" evidence="16">
    <location>
        <begin position="222"/>
        <end position="231"/>
    </location>
</feature>
<feature type="domain" description="GAF" evidence="17">
    <location>
        <begin position="319"/>
        <end position="472"/>
    </location>
</feature>
<evidence type="ECO:0000256" key="7">
    <source>
        <dbReference type="ARBA" id="ARBA00022801"/>
    </source>
</evidence>
<dbReference type="InterPro" id="IPR001932">
    <property type="entry name" value="PPM-type_phosphatase-like_dom"/>
</dbReference>
<keyword evidence="5" id="KW-0547">Nucleotide-binding</keyword>
<dbReference type="InterPro" id="IPR003018">
    <property type="entry name" value="GAF"/>
</dbReference>
<comment type="caution">
    <text evidence="19">The sequence shown here is derived from an EMBL/GenBank/DDBJ whole genome shotgun (WGS) entry which is preliminary data.</text>
</comment>
<evidence type="ECO:0000259" key="18">
    <source>
        <dbReference type="SMART" id="SM00331"/>
    </source>
</evidence>
<evidence type="ECO:0000256" key="13">
    <source>
        <dbReference type="ARBA" id="ARBA00056274"/>
    </source>
</evidence>
<dbReference type="InterPro" id="IPR029016">
    <property type="entry name" value="GAF-like_dom_sf"/>
</dbReference>
<dbReference type="Gene3D" id="3.30.450.40">
    <property type="match status" value="1"/>
</dbReference>
<keyword evidence="11" id="KW-0464">Manganese</keyword>
<dbReference type="EMBL" id="VFPO01000001">
    <property type="protein sequence ID" value="TQM71338.1"/>
    <property type="molecule type" value="Genomic_DNA"/>
</dbReference>
<organism evidence="19 20">
    <name type="scientific">Actinomadura hallensis</name>
    <dbReference type="NCBI Taxonomy" id="337895"/>
    <lineage>
        <taxon>Bacteria</taxon>
        <taxon>Bacillati</taxon>
        <taxon>Actinomycetota</taxon>
        <taxon>Actinomycetes</taxon>
        <taxon>Streptosporangiales</taxon>
        <taxon>Thermomonosporaceae</taxon>
        <taxon>Actinomadura</taxon>
    </lineage>
</organism>
<accession>A0A543ILC6</accession>
<feature type="compositionally biased region" description="Pro residues" evidence="16">
    <location>
        <begin position="254"/>
        <end position="265"/>
    </location>
</feature>
<reference evidence="19 20" key="1">
    <citation type="submission" date="2019-06" db="EMBL/GenBank/DDBJ databases">
        <title>Sequencing the genomes of 1000 actinobacteria strains.</title>
        <authorList>
            <person name="Klenk H.-P."/>
        </authorList>
    </citation>
    <scope>NUCLEOTIDE SEQUENCE [LARGE SCALE GENOMIC DNA]</scope>
    <source>
        <strain evidence="19 20">DSM 45043</strain>
    </source>
</reference>
<dbReference type="InterPro" id="IPR036890">
    <property type="entry name" value="HATPase_C_sf"/>
</dbReference>
<dbReference type="FunFam" id="3.30.450.40:FF:000035">
    <property type="entry name" value="PAS sensor protein"/>
    <property type="match status" value="1"/>
</dbReference>
<dbReference type="EC" id="3.1.3.16" evidence="1"/>
<evidence type="ECO:0000313" key="19">
    <source>
        <dbReference type="EMBL" id="TQM71338.1"/>
    </source>
</evidence>
<proteinExistence type="predicted"/>
<keyword evidence="6" id="KW-0418">Kinase</keyword>
<dbReference type="CDD" id="cd16936">
    <property type="entry name" value="HATPase_RsbW-like"/>
    <property type="match status" value="1"/>
</dbReference>
<keyword evidence="10" id="KW-0904">Protein phosphatase</keyword>
<dbReference type="GO" id="GO:0004722">
    <property type="term" value="F:protein serine/threonine phosphatase activity"/>
    <property type="evidence" value="ECO:0007669"/>
    <property type="project" value="UniProtKB-EC"/>
</dbReference>
<dbReference type="SUPFAM" id="SSF55781">
    <property type="entry name" value="GAF domain-like"/>
    <property type="match status" value="1"/>
</dbReference>
<dbReference type="GO" id="GO:0046872">
    <property type="term" value="F:metal ion binding"/>
    <property type="evidence" value="ECO:0007669"/>
    <property type="project" value="UniProtKB-KW"/>
</dbReference>
<keyword evidence="7" id="KW-0378">Hydrolase</keyword>
<evidence type="ECO:0000256" key="2">
    <source>
        <dbReference type="ARBA" id="ARBA00022553"/>
    </source>
</evidence>
<evidence type="ECO:0000256" key="12">
    <source>
        <dbReference type="ARBA" id="ARBA00047761"/>
    </source>
</evidence>
<dbReference type="PANTHER" id="PTHR43156">
    <property type="entry name" value="STAGE II SPORULATION PROTEIN E-RELATED"/>
    <property type="match status" value="1"/>
</dbReference>
<evidence type="ECO:0000313" key="20">
    <source>
        <dbReference type="Proteomes" id="UP000316706"/>
    </source>
</evidence>
<dbReference type="RefSeq" id="WP_141972804.1">
    <property type="nucleotide sequence ID" value="NZ_VFPO01000001.1"/>
</dbReference>
<keyword evidence="20" id="KW-1185">Reference proteome</keyword>
<dbReference type="InterPro" id="IPR036457">
    <property type="entry name" value="PPM-type-like_dom_sf"/>
</dbReference>
<evidence type="ECO:0000256" key="8">
    <source>
        <dbReference type="ARBA" id="ARBA00022840"/>
    </source>
</evidence>
<dbReference type="GO" id="GO:0016301">
    <property type="term" value="F:kinase activity"/>
    <property type="evidence" value="ECO:0007669"/>
    <property type="project" value="UniProtKB-KW"/>
</dbReference>
<dbReference type="FunFam" id="3.30.565.10:FF:000028">
    <property type="entry name" value="PAS sensor protein"/>
    <property type="match status" value="1"/>
</dbReference>
<evidence type="ECO:0000256" key="9">
    <source>
        <dbReference type="ARBA" id="ARBA00022842"/>
    </source>
</evidence>
<evidence type="ECO:0000256" key="16">
    <source>
        <dbReference type="SAM" id="MobiDB-lite"/>
    </source>
</evidence>
<evidence type="ECO:0000256" key="11">
    <source>
        <dbReference type="ARBA" id="ARBA00023211"/>
    </source>
</evidence>
<dbReference type="Pfam" id="PF13581">
    <property type="entry name" value="HATPase_c_2"/>
    <property type="match status" value="1"/>
</dbReference>
<evidence type="ECO:0000256" key="3">
    <source>
        <dbReference type="ARBA" id="ARBA00022679"/>
    </source>
</evidence>